<dbReference type="Gene3D" id="2.70.70.10">
    <property type="entry name" value="Glucose Permease (Domain IIA)"/>
    <property type="match status" value="1"/>
</dbReference>
<reference evidence="4 5" key="1">
    <citation type="submission" date="2020-02" db="EMBL/GenBank/DDBJ databases">
        <title>Bacillus aquiflavi sp. nov., isolated from yellow water of strong flavor Chinese baijiu in Yibin region of China.</title>
        <authorList>
            <person name="Xie J."/>
        </authorList>
    </citation>
    <scope>NUCLEOTIDE SEQUENCE [LARGE SCALE GENOMIC DNA]</scope>
    <source>
        <strain evidence="4 5">SA4</strain>
    </source>
</reference>
<dbReference type="PANTHER" id="PTHR21666">
    <property type="entry name" value="PEPTIDASE-RELATED"/>
    <property type="match status" value="1"/>
</dbReference>
<dbReference type="PROSITE" id="PS51782">
    <property type="entry name" value="LYSM"/>
    <property type="match status" value="1"/>
</dbReference>
<proteinExistence type="predicted"/>
<dbReference type="PANTHER" id="PTHR21666:SF270">
    <property type="entry name" value="MUREIN HYDROLASE ACTIVATOR ENVC"/>
    <property type="match status" value="1"/>
</dbReference>
<dbReference type="InterPro" id="IPR050570">
    <property type="entry name" value="Cell_wall_metabolism_enzyme"/>
</dbReference>
<sequence length="473" mass="52160">MKFEGLPQLLKRTAVSTIVVTTLTFGTVSADSGFGINKVYHVYVNNERIGIVDNKDVVEQYIEDREKALLEKNPNISFGLQANVQYIEEKVFRANVNNQQVLQLLSEQLKIEANAFSVVVNDEPVAFLDSMESAEAVIKNLKLKYVSDEVLAELEARDPNATLPELAEGQSRILDVTFNEKVTISEQKVSPEEILSVGDAVTYLLMGALEEKKYQVQEGDVLGSIASAHNLSLDELLALNEGFEENSVIKVGQEINVTALKPFLNVLIQEEVYKRESIPFGKKITENKEMPKGENKVTQKGKNGEKLVNYIVSKQNGRVVEQKTTREKVVMEPVTELVDKGTKVIPSRGTGSFAWPAVGGYISSYMGYRWGRMHKGIDIARPSNRNILSADNGTVTQASYDGGYGNRIVVNHNNGITTTYSHLSSMSVGVGQTVQRGQKIGVMGATGNSTGVHLHFEVYKNGALQNPMHYLGK</sequence>
<dbReference type="Gene3D" id="3.10.350.10">
    <property type="entry name" value="LysM domain"/>
    <property type="match status" value="1"/>
</dbReference>
<keyword evidence="1" id="KW-0732">Signal</keyword>
<dbReference type="SUPFAM" id="SSF51261">
    <property type="entry name" value="Duplicated hybrid motif"/>
    <property type="match status" value="1"/>
</dbReference>
<organism evidence="4 5">
    <name type="scientific">Bacillus mesophilus</name>
    <dbReference type="NCBI Taxonomy" id="1808955"/>
    <lineage>
        <taxon>Bacteria</taxon>
        <taxon>Bacillati</taxon>
        <taxon>Bacillota</taxon>
        <taxon>Bacilli</taxon>
        <taxon>Bacillales</taxon>
        <taxon>Bacillaceae</taxon>
        <taxon>Bacillus</taxon>
    </lineage>
</organism>
<evidence type="ECO:0000256" key="1">
    <source>
        <dbReference type="ARBA" id="ARBA00022729"/>
    </source>
</evidence>
<protein>
    <submittedName>
        <fullName evidence="4">M23 family metallopeptidase</fullName>
    </submittedName>
</protein>
<keyword evidence="5" id="KW-1185">Reference proteome</keyword>
<dbReference type="Gene3D" id="2.20.230.10">
    <property type="entry name" value="Resuscitation-promoting factor rpfb"/>
    <property type="match status" value="1"/>
</dbReference>
<dbReference type="InterPro" id="IPR018392">
    <property type="entry name" value="LysM"/>
</dbReference>
<dbReference type="AlphaFoldDB" id="A0A6M0Q9T9"/>
<feature type="domain" description="LysM" evidence="3">
    <location>
        <begin position="212"/>
        <end position="257"/>
    </location>
</feature>
<evidence type="ECO:0000313" key="4">
    <source>
        <dbReference type="EMBL" id="NEY73124.1"/>
    </source>
</evidence>
<dbReference type="SUPFAM" id="SSF54106">
    <property type="entry name" value="LysM domain"/>
    <property type="match status" value="1"/>
</dbReference>
<gene>
    <name evidence="4" type="ORF">G4D63_15415</name>
</gene>
<evidence type="ECO:0000313" key="5">
    <source>
        <dbReference type="Proteomes" id="UP000481043"/>
    </source>
</evidence>
<dbReference type="SMART" id="SM01208">
    <property type="entry name" value="G5"/>
    <property type="match status" value="1"/>
</dbReference>
<dbReference type="Proteomes" id="UP000481043">
    <property type="component" value="Unassembled WGS sequence"/>
</dbReference>
<comment type="caution">
    <text evidence="4">The sequence shown here is derived from an EMBL/GenBank/DDBJ whole genome shotgun (WGS) entry which is preliminary data.</text>
</comment>
<name>A0A6M0Q9T9_9BACI</name>
<evidence type="ECO:0000259" key="2">
    <source>
        <dbReference type="PROSITE" id="PS51109"/>
    </source>
</evidence>
<dbReference type="PROSITE" id="PS51109">
    <property type="entry name" value="G5"/>
    <property type="match status" value="1"/>
</dbReference>
<dbReference type="InterPro" id="IPR016047">
    <property type="entry name" value="M23ase_b-sheet_dom"/>
</dbReference>
<dbReference type="CDD" id="cd12797">
    <property type="entry name" value="M23_peptidase"/>
    <property type="match status" value="1"/>
</dbReference>
<dbReference type="InterPro" id="IPR011098">
    <property type="entry name" value="G5_dom"/>
</dbReference>
<dbReference type="Pfam" id="PF07501">
    <property type="entry name" value="G5"/>
    <property type="match status" value="1"/>
</dbReference>
<dbReference type="SMART" id="SM00257">
    <property type="entry name" value="LysM"/>
    <property type="match status" value="1"/>
</dbReference>
<dbReference type="InterPro" id="IPR036779">
    <property type="entry name" value="LysM_dom_sf"/>
</dbReference>
<evidence type="ECO:0000259" key="3">
    <source>
        <dbReference type="PROSITE" id="PS51782"/>
    </source>
</evidence>
<accession>A0A6M0Q9T9</accession>
<dbReference type="EMBL" id="JAAIWM010000005">
    <property type="protein sequence ID" value="NEY73124.1"/>
    <property type="molecule type" value="Genomic_DNA"/>
</dbReference>
<feature type="domain" description="G5" evidence="2">
    <location>
        <begin position="264"/>
        <end position="344"/>
    </location>
</feature>
<dbReference type="InterPro" id="IPR011055">
    <property type="entry name" value="Dup_hybrid_motif"/>
</dbReference>
<dbReference type="Pfam" id="PF01476">
    <property type="entry name" value="LysM"/>
    <property type="match status" value="1"/>
</dbReference>
<dbReference type="CDD" id="cd00118">
    <property type="entry name" value="LysM"/>
    <property type="match status" value="1"/>
</dbReference>
<dbReference type="GO" id="GO:0004222">
    <property type="term" value="F:metalloendopeptidase activity"/>
    <property type="evidence" value="ECO:0007669"/>
    <property type="project" value="TreeGrafter"/>
</dbReference>
<dbReference type="Pfam" id="PF01551">
    <property type="entry name" value="Peptidase_M23"/>
    <property type="match status" value="1"/>
</dbReference>